<name>A0A7K1XU58_9SPHI</name>
<feature type="transmembrane region" description="Helical" evidence="7">
    <location>
        <begin position="302"/>
        <end position="318"/>
    </location>
</feature>
<feature type="transmembrane region" description="Helical" evidence="7">
    <location>
        <begin position="324"/>
        <end position="348"/>
    </location>
</feature>
<feature type="transmembrane region" description="Helical" evidence="7">
    <location>
        <begin position="117"/>
        <end position="136"/>
    </location>
</feature>
<feature type="transmembrane region" description="Helical" evidence="7">
    <location>
        <begin position="185"/>
        <end position="207"/>
    </location>
</feature>
<dbReference type="PANTHER" id="PTHR23513:SF11">
    <property type="entry name" value="STAPHYLOFERRIN A TRANSPORTER"/>
    <property type="match status" value="1"/>
</dbReference>
<accession>A0A7K1XU58</accession>
<feature type="transmembrane region" description="Helical" evidence="7">
    <location>
        <begin position="271"/>
        <end position="290"/>
    </location>
</feature>
<keyword evidence="3" id="KW-1003">Cell membrane</keyword>
<feature type="transmembrane region" description="Helical" evidence="7">
    <location>
        <begin position="47"/>
        <end position="67"/>
    </location>
</feature>
<dbReference type="AlphaFoldDB" id="A0A7K1XU58"/>
<feature type="transmembrane region" description="Helical" evidence="7">
    <location>
        <begin position="157"/>
        <end position="179"/>
    </location>
</feature>
<dbReference type="Pfam" id="PF05977">
    <property type="entry name" value="MFS_3"/>
    <property type="match status" value="1"/>
</dbReference>
<feature type="domain" description="Major facilitator superfamily (MFS) profile" evidence="8">
    <location>
        <begin position="233"/>
        <end position="439"/>
    </location>
</feature>
<dbReference type="PANTHER" id="PTHR23513">
    <property type="entry name" value="INTEGRAL MEMBRANE EFFLUX PROTEIN-RELATED"/>
    <property type="match status" value="1"/>
</dbReference>
<evidence type="ECO:0000313" key="9">
    <source>
        <dbReference type="EMBL" id="MXV14551.1"/>
    </source>
</evidence>
<dbReference type="GO" id="GO:0005886">
    <property type="term" value="C:plasma membrane"/>
    <property type="evidence" value="ECO:0007669"/>
    <property type="project" value="UniProtKB-SubCell"/>
</dbReference>
<keyword evidence="2" id="KW-0813">Transport</keyword>
<feature type="transmembrane region" description="Helical" evidence="7">
    <location>
        <begin position="79"/>
        <end position="101"/>
    </location>
</feature>
<gene>
    <name evidence="9" type="ORF">GS398_04515</name>
</gene>
<dbReference type="InterPro" id="IPR010290">
    <property type="entry name" value="TM_effector"/>
</dbReference>
<feature type="transmembrane region" description="Helical" evidence="7">
    <location>
        <begin position="360"/>
        <end position="386"/>
    </location>
</feature>
<feature type="transmembrane region" description="Helical" evidence="7">
    <location>
        <begin position="392"/>
        <end position="410"/>
    </location>
</feature>
<evidence type="ECO:0000313" key="10">
    <source>
        <dbReference type="Proteomes" id="UP000451233"/>
    </source>
</evidence>
<evidence type="ECO:0000256" key="5">
    <source>
        <dbReference type="ARBA" id="ARBA00022989"/>
    </source>
</evidence>
<evidence type="ECO:0000256" key="1">
    <source>
        <dbReference type="ARBA" id="ARBA00004651"/>
    </source>
</evidence>
<dbReference type="EMBL" id="WVHS01000001">
    <property type="protein sequence ID" value="MXV14551.1"/>
    <property type="molecule type" value="Genomic_DNA"/>
</dbReference>
<keyword evidence="6 7" id="KW-0472">Membrane</keyword>
<protein>
    <submittedName>
        <fullName evidence="9">MFS transporter</fullName>
    </submittedName>
</protein>
<organism evidence="9 10">
    <name type="scientific">Hufsiella ginkgonis</name>
    <dbReference type="NCBI Taxonomy" id="2695274"/>
    <lineage>
        <taxon>Bacteria</taxon>
        <taxon>Pseudomonadati</taxon>
        <taxon>Bacteroidota</taxon>
        <taxon>Sphingobacteriia</taxon>
        <taxon>Sphingobacteriales</taxon>
        <taxon>Sphingobacteriaceae</taxon>
        <taxon>Hufsiella</taxon>
    </lineage>
</organism>
<dbReference type="InterPro" id="IPR036259">
    <property type="entry name" value="MFS_trans_sf"/>
</dbReference>
<evidence type="ECO:0000256" key="3">
    <source>
        <dbReference type="ARBA" id="ARBA00022475"/>
    </source>
</evidence>
<dbReference type="Proteomes" id="UP000451233">
    <property type="component" value="Unassembled WGS sequence"/>
</dbReference>
<dbReference type="PROSITE" id="PS50850">
    <property type="entry name" value="MFS"/>
    <property type="match status" value="2"/>
</dbReference>
<feature type="domain" description="Major facilitator superfamily (MFS) profile" evidence="8">
    <location>
        <begin position="1"/>
        <end position="212"/>
    </location>
</feature>
<dbReference type="Gene3D" id="1.20.1250.20">
    <property type="entry name" value="MFS general substrate transporter like domains"/>
    <property type="match status" value="1"/>
</dbReference>
<evidence type="ECO:0000259" key="8">
    <source>
        <dbReference type="PROSITE" id="PS50850"/>
    </source>
</evidence>
<comment type="subcellular location">
    <subcellularLocation>
        <location evidence="1">Cell membrane</location>
        <topology evidence="1">Multi-pass membrane protein</topology>
    </subcellularLocation>
</comment>
<evidence type="ECO:0000256" key="7">
    <source>
        <dbReference type="SAM" id="Phobius"/>
    </source>
</evidence>
<feature type="transmembrane region" description="Helical" evidence="7">
    <location>
        <begin position="228"/>
        <end position="251"/>
    </location>
</feature>
<proteinExistence type="predicted"/>
<sequence length="439" mass="47505">MALTTFAAFRSRNYRLYFAGQSVSLIGTWMQKTAVSWVIYAQTQSKFMLGLTLFASLFPSFVFSFLGGVMSDRYNRYRLLLGTQVASMVQAVLLVTVIWAFETNLGAGGAPRGGMTVVWWVIALSAVLGFINAFDVPARQSLVYELVDDKALLPNALALNSSMVNLSRLIGPALAGLALEGLGDVFCFALNAASFLAVIASLLAMRLPKQVVKEHSRKLGQELKDGLAYIRNTPAISYILVMLALVSLLVLPYSTLIPVYARDIFKGSASTFGVIDSVIGLGAFSGALFLASLKPGRDLRKILAANTLVFGAGLVLFSHTELYWLALVFAVITGFGMMSQITISNTLIQTTASPEMRGRVISFYAMAFFGMQPLGGLLIGSVSQVIGVPNTVMAQGIAALLIGGLHFRFLKKERVKKLEELRRARGMRVLTDDAPVVVN</sequence>
<keyword evidence="5 7" id="KW-1133">Transmembrane helix</keyword>
<dbReference type="GO" id="GO:0022857">
    <property type="term" value="F:transmembrane transporter activity"/>
    <property type="evidence" value="ECO:0007669"/>
    <property type="project" value="InterPro"/>
</dbReference>
<dbReference type="SUPFAM" id="SSF103473">
    <property type="entry name" value="MFS general substrate transporter"/>
    <property type="match status" value="1"/>
</dbReference>
<dbReference type="InterPro" id="IPR020846">
    <property type="entry name" value="MFS_dom"/>
</dbReference>
<comment type="caution">
    <text evidence="9">The sequence shown here is derived from an EMBL/GenBank/DDBJ whole genome shotgun (WGS) entry which is preliminary data.</text>
</comment>
<dbReference type="RefSeq" id="WP_160905516.1">
    <property type="nucleotide sequence ID" value="NZ_WVHS01000001.1"/>
</dbReference>
<keyword evidence="10" id="KW-1185">Reference proteome</keyword>
<reference evidence="9 10" key="1">
    <citation type="submission" date="2019-11" db="EMBL/GenBank/DDBJ databases">
        <title>Pedobacter sp. HMF7056 Genome sequencing and assembly.</title>
        <authorList>
            <person name="Kang H."/>
            <person name="Kim H."/>
            <person name="Joh K."/>
        </authorList>
    </citation>
    <scope>NUCLEOTIDE SEQUENCE [LARGE SCALE GENOMIC DNA]</scope>
    <source>
        <strain evidence="9 10">HMF7056</strain>
    </source>
</reference>
<dbReference type="CDD" id="cd06173">
    <property type="entry name" value="MFS_MefA_like"/>
    <property type="match status" value="1"/>
</dbReference>
<feature type="transmembrane region" description="Helical" evidence="7">
    <location>
        <begin position="16"/>
        <end position="41"/>
    </location>
</feature>
<evidence type="ECO:0000256" key="2">
    <source>
        <dbReference type="ARBA" id="ARBA00022448"/>
    </source>
</evidence>
<keyword evidence="4 7" id="KW-0812">Transmembrane</keyword>
<evidence type="ECO:0000256" key="4">
    <source>
        <dbReference type="ARBA" id="ARBA00022692"/>
    </source>
</evidence>
<evidence type="ECO:0000256" key="6">
    <source>
        <dbReference type="ARBA" id="ARBA00023136"/>
    </source>
</evidence>